<dbReference type="EMBL" id="CAEZSR010000355">
    <property type="protein sequence ID" value="CAB4602880.1"/>
    <property type="molecule type" value="Genomic_DNA"/>
</dbReference>
<protein>
    <submittedName>
        <fullName evidence="2">Unannotated protein</fullName>
    </submittedName>
</protein>
<evidence type="ECO:0000313" key="2">
    <source>
        <dbReference type="EMBL" id="CAB4602880.1"/>
    </source>
</evidence>
<name>A0A6J6GRI0_9ZZZZ</name>
<reference evidence="2" key="1">
    <citation type="submission" date="2020-05" db="EMBL/GenBank/DDBJ databases">
        <authorList>
            <person name="Chiriac C."/>
            <person name="Salcher M."/>
            <person name="Ghai R."/>
            <person name="Kavagutti S V."/>
        </authorList>
    </citation>
    <scope>NUCLEOTIDE SEQUENCE</scope>
</reference>
<dbReference type="AlphaFoldDB" id="A0A6J6GRI0"/>
<gene>
    <name evidence="2" type="ORF">UFOPK1493_04448</name>
</gene>
<feature type="compositionally biased region" description="Low complexity" evidence="1">
    <location>
        <begin position="76"/>
        <end position="95"/>
    </location>
</feature>
<organism evidence="2">
    <name type="scientific">freshwater metagenome</name>
    <dbReference type="NCBI Taxonomy" id="449393"/>
    <lineage>
        <taxon>unclassified sequences</taxon>
        <taxon>metagenomes</taxon>
        <taxon>ecological metagenomes</taxon>
    </lineage>
</organism>
<feature type="region of interest" description="Disordered" evidence="1">
    <location>
        <begin position="74"/>
        <end position="98"/>
    </location>
</feature>
<sequence>MWNRPPGFMSAMCGTFAAMRLKSSSSSSTPASLASASRCSTALVDPPSADRIAIAFSNAGLVMIMRGVMPRRRRFTTASPARRASSSRCGSTAGGDAVPGSDMPIASAIELIVLAVNMPPHAPSPGQALRSISPSSSSVMWPSAHAPTASNTLVMSSALPLCSPGMIEPL</sequence>
<evidence type="ECO:0000256" key="1">
    <source>
        <dbReference type="SAM" id="MobiDB-lite"/>
    </source>
</evidence>
<accession>A0A6J6GRI0</accession>
<proteinExistence type="predicted"/>